<dbReference type="RefSeq" id="WP_129239687.1">
    <property type="nucleotide sequence ID" value="NZ_UFQC01000004.1"/>
</dbReference>
<feature type="compositionally biased region" description="Polar residues" evidence="1">
    <location>
        <begin position="277"/>
        <end position="294"/>
    </location>
</feature>
<dbReference type="EMBL" id="UFQC01000004">
    <property type="protein sequence ID" value="SSW64314.1"/>
    <property type="molecule type" value="Genomic_DNA"/>
</dbReference>
<protein>
    <submittedName>
        <fullName evidence="2">Uncharacterized protein</fullName>
    </submittedName>
</protein>
<feature type="region of interest" description="Disordered" evidence="1">
    <location>
        <begin position="271"/>
        <end position="294"/>
    </location>
</feature>
<organism evidence="2 3">
    <name type="scientific">Achromobacter veterisilvae</name>
    <dbReference type="NCBI Taxonomy" id="2069367"/>
    <lineage>
        <taxon>Bacteria</taxon>
        <taxon>Pseudomonadati</taxon>
        <taxon>Pseudomonadota</taxon>
        <taxon>Betaproteobacteria</taxon>
        <taxon>Burkholderiales</taxon>
        <taxon>Alcaligenaceae</taxon>
        <taxon>Achromobacter</taxon>
    </lineage>
</organism>
<evidence type="ECO:0000313" key="3">
    <source>
        <dbReference type="Proteomes" id="UP000289465"/>
    </source>
</evidence>
<dbReference type="OrthoDB" id="8781832at2"/>
<gene>
    <name evidence="2" type="ORF">AVE30378_01016</name>
</gene>
<dbReference type="Proteomes" id="UP000289465">
    <property type="component" value="Unassembled WGS sequence"/>
</dbReference>
<evidence type="ECO:0000313" key="2">
    <source>
        <dbReference type="EMBL" id="SSW64314.1"/>
    </source>
</evidence>
<dbReference type="AlphaFoldDB" id="A0A446C906"/>
<name>A0A446C906_9BURK</name>
<proteinExistence type="predicted"/>
<sequence length="294" mass="30815">MSGGGGGGDGGAQKMEDQRQARVQAAVNAINSIFNGSPTLKGVGQANTFNQGQTYYNADGSVWAAPTKAMNATTGDRLDGYLNGNLNIWDGSSGGYNVLDQDAINQALRSGQLYTGVQRVAGMDRNAMYDQQRQAVTDLNRRDVDRQFLDAERANRFGLARSGLIGGSADIDSNAELQRRTNEGLIKAAGIGDQAAADLQTSDERSRQNLISMAQSGIDTGQAAQMALSQLDANSANAASARSGATVGNLFGDLAQAYLYGQQQQGARAGAAPYQQWQPGVSSNPRSSYAGSTS</sequence>
<accession>A0A446C906</accession>
<reference evidence="2 3" key="1">
    <citation type="submission" date="2018-07" db="EMBL/GenBank/DDBJ databases">
        <authorList>
            <person name="Peeters C."/>
        </authorList>
    </citation>
    <scope>NUCLEOTIDE SEQUENCE [LARGE SCALE GENOMIC DNA]</scope>
    <source>
        <strain evidence="2 3">LMG 30378</strain>
    </source>
</reference>
<evidence type="ECO:0000256" key="1">
    <source>
        <dbReference type="SAM" id="MobiDB-lite"/>
    </source>
</evidence>